<evidence type="ECO:0000256" key="6">
    <source>
        <dbReference type="ARBA" id="ARBA00022989"/>
    </source>
</evidence>
<feature type="transmembrane region" description="Helical" evidence="8">
    <location>
        <begin position="356"/>
        <end position="380"/>
    </location>
</feature>
<dbReference type="PANTHER" id="PTHR43568:SF1">
    <property type="entry name" value="P PROTEIN"/>
    <property type="match status" value="1"/>
</dbReference>
<dbReference type="PANTHER" id="PTHR43568">
    <property type="entry name" value="P PROTEIN"/>
    <property type="match status" value="1"/>
</dbReference>
<dbReference type="Pfam" id="PF03600">
    <property type="entry name" value="CitMHS"/>
    <property type="match status" value="1"/>
</dbReference>
<comment type="subcellular location">
    <subcellularLocation>
        <location evidence="1">Cell membrane</location>
        <topology evidence="1">Multi-pass membrane protein</topology>
    </subcellularLocation>
</comment>
<comment type="caution">
    <text evidence="10">The sequence shown here is derived from an EMBL/GenBank/DDBJ whole genome shotgun (WGS) entry which is preliminary data.</text>
</comment>
<reference evidence="10" key="1">
    <citation type="journal article" date="2020" name="ISME J.">
        <title>Gammaproteobacteria mediating utilization of methyl-, sulfur- and petroleum organic compounds in deep ocean hydrothermal plumes.</title>
        <authorList>
            <person name="Zhou Z."/>
            <person name="Liu Y."/>
            <person name="Pan J."/>
            <person name="Cron B.R."/>
            <person name="Toner B.M."/>
            <person name="Anantharaman K."/>
            <person name="Breier J.A."/>
            <person name="Dick G.J."/>
            <person name="Li M."/>
        </authorList>
    </citation>
    <scope>NUCLEOTIDE SEQUENCE</scope>
    <source>
        <strain evidence="10">SZUA-1515</strain>
    </source>
</reference>
<organism evidence="10 11">
    <name type="scientific">Caldiarchaeum subterraneum</name>
    <dbReference type="NCBI Taxonomy" id="311458"/>
    <lineage>
        <taxon>Archaea</taxon>
        <taxon>Nitrososphaerota</taxon>
        <taxon>Candidatus Caldarchaeales</taxon>
        <taxon>Candidatus Caldarchaeaceae</taxon>
        <taxon>Candidatus Caldarchaeum</taxon>
    </lineage>
</organism>
<proteinExistence type="inferred from homology"/>
<keyword evidence="7 8" id="KW-0472">Membrane</keyword>
<feature type="transmembrane region" description="Helical" evidence="8">
    <location>
        <begin position="7"/>
        <end position="24"/>
    </location>
</feature>
<feature type="transmembrane region" description="Helical" evidence="8">
    <location>
        <begin position="197"/>
        <end position="220"/>
    </location>
</feature>
<dbReference type="InterPro" id="IPR051475">
    <property type="entry name" value="Diverse_Ion_Transporter"/>
</dbReference>
<evidence type="ECO:0000313" key="10">
    <source>
        <dbReference type="EMBL" id="HIQ29931.1"/>
    </source>
</evidence>
<keyword evidence="5 8" id="KW-0812">Transmembrane</keyword>
<feature type="transmembrane region" description="Helical" evidence="8">
    <location>
        <begin position="387"/>
        <end position="406"/>
    </location>
</feature>
<dbReference type="Proteomes" id="UP000608579">
    <property type="component" value="Unassembled WGS sequence"/>
</dbReference>
<name>A0A832ZWU6_CALS0</name>
<evidence type="ECO:0000256" key="2">
    <source>
        <dbReference type="ARBA" id="ARBA00009843"/>
    </source>
</evidence>
<evidence type="ECO:0000256" key="5">
    <source>
        <dbReference type="ARBA" id="ARBA00022692"/>
    </source>
</evidence>
<evidence type="ECO:0000256" key="1">
    <source>
        <dbReference type="ARBA" id="ARBA00004651"/>
    </source>
</evidence>
<dbReference type="PRINTS" id="PR00758">
    <property type="entry name" value="ARSENICPUMP"/>
</dbReference>
<sequence>MTIPSKVIAYIAVVVLVGISSYLTGIEATQITSITVFSFIVAGALLFWRFRLAFALFGLGILFAARVMDVETFIESAGLDIILFLIGMMIVIGFLEERHFFEVLLDKIIGYAGDSTYKIVGLLMLMAAFSAALVDEVTSILFVTSTVIHLTSRLRISTVPLVMATVFATNIGSSATVVGNPVGVMIALNAKLGFSDFLRWATPISIISLILSIAIVFIIFKGYIKEMKKSLESLKSSENSLRSNTGEKTQGVDKVALIVFLGTITGLVLHTQIEELLGLKKNTMLIGVAVIAAAIVLFLQRDKARELVERRVDWWTLSFFLVFFSSVGTLEFTGVTTLLANFFINISGDLTSNMLITGWVSGLMSAGMDNVLAVALWISIVEKMGELGINIFPLWWVMLFGATFMGNLTPIGSTANIVAIGMIERQKMGHISLKTWIIPGAMVSIPTFTLSLLLLLLQLPLMLS</sequence>
<keyword evidence="3" id="KW-0813">Transport</keyword>
<evidence type="ECO:0000313" key="11">
    <source>
        <dbReference type="Proteomes" id="UP000608579"/>
    </source>
</evidence>
<keyword evidence="4" id="KW-1003">Cell membrane</keyword>
<feature type="transmembrane region" description="Helical" evidence="8">
    <location>
        <begin position="154"/>
        <end position="177"/>
    </location>
</feature>
<protein>
    <recommendedName>
        <fullName evidence="9">Citrate transporter-like domain-containing protein</fullName>
    </recommendedName>
</protein>
<evidence type="ECO:0000256" key="8">
    <source>
        <dbReference type="SAM" id="Phobius"/>
    </source>
</evidence>
<dbReference type="EMBL" id="DQVM01000099">
    <property type="protein sequence ID" value="HIQ29931.1"/>
    <property type="molecule type" value="Genomic_DNA"/>
</dbReference>
<dbReference type="InterPro" id="IPR004680">
    <property type="entry name" value="Cit_transptr-like_dom"/>
</dbReference>
<dbReference type="GO" id="GO:0005886">
    <property type="term" value="C:plasma membrane"/>
    <property type="evidence" value="ECO:0007669"/>
    <property type="project" value="UniProtKB-SubCell"/>
</dbReference>
<dbReference type="InterPro" id="IPR000802">
    <property type="entry name" value="Arsenical_pump_ArsB"/>
</dbReference>
<feature type="transmembrane region" description="Helical" evidence="8">
    <location>
        <begin position="436"/>
        <end position="457"/>
    </location>
</feature>
<evidence type="ECO:0000256" key="7">
    <source>
        <dbReference type="ARBA" id="ARBA00023136"/>
    </source>
</evidence>
<feature type="transmembrane region" description="Helical" evidence="8">
    <location>
        <begin position="319"/>
        <end position="344"/>
    </location>
</feature>
<feature type="domain" description="Citrate transporter-like" evidence="9">
    <location>
        <begin position="49"/>
        <end position="401"/>
    </location>
</feature>
<feature type="transmembrane region" description="Helical" evidence="8">
    <location>
        <begin position="251"/>
        <end position="270"/>
    </location>
</feature>
<keyword evidence="6 8" id="KW-1133">Transmembrane helix</keyword>
<dbReference type="GO" id="GO:0015105">
    <property type="term" value="F:arsenite transmembrane transporter activity"/>
    <property type="evidence" value="ECO:0007669"/>
    <property type="project" value="InterPro"/>
</dbReference>
<evidence type="ECO:0000256" key="3">
    <source>
        <dbReference type="ARBA" id="ARBA00022448"/>
    </source>
</evidence>
<feature type="transmembrane region" description="Helical" evidence="8">
    <location>
        <begin position="36"/>
        <end position="65"/>
    </location>
</feature>
<dbReference type="AlphaFoldDB" id="A0A832ZWU6"/>
<comment type="similarity">
    <text evidence="2">Belongs to the CitM (TC 2.A.11) transporter family.</text>
</comment>
<feature type="transmembrane region" description="Helical" evidence="8">
    <location>
        <begin position="115"/>
        <end position="134"/>
    </location>
</feature>
<accession>A0A832ZWU6</accession>
<feature type="transmembrane region" description="Helical" evidence="8">
    <location>
        <begin position="282"/>
        <end position="299"/>
    </location>
</feature>
<gene>
    <name evidence="10" type="ORF">EYH45_05140</name>
</gene>
<evidence type="ECO:0000256" key="4">
    <source>
        <dbReference type="ARBA" id="ARBA00022475"/>
    </source>
</evidence>
<feature type="transmembrane region" description="Helical" evidence="8">
    <location>
        <begin position="77"/>
        <end position="95"/>
    </location>
</feature>
<evidence type="ECO:0000259" key="9">
    <source>
        <dbReference type="Pfam" id="PF03600"/>
    </source>
</evidence>